<dbReference type="InterPro" id="IPR008983">
    <property type="entry name" value="Tumour_necrosis_fac-like_dom"/>
</dbReference>
<evidence type="ECO:0000256" key="3">
    <source>
        <dbReference type="ARBA" id="ARBA00022514"/>
    </source>
</evidence>
<evidence type="ECO:0000256" key="4">
    <source>
        <dbReference type="ARBA" id="ARBA00023136"/>
    </source>
</evidence>
<keyword evidence="4 6" id="KW-0472">Membrane</keyword>
<dbReference type="GO" id="GO:0016020">
    <property type="term" value="C:membrane"/>
    <property type="evidence" value="ECO:0007669"/>
    <property type="project" value="UniProtKB-SubCell"/>
</dbReference>
<dbReference type="CDD" id="cd00184">
    <property type="entry name" value="TNF"/>
    <property type="match status" value="1"/>
</dbReference>
<dbReference type="Pfam" id="PF00229">
    <property type="entry name" value="TNF"/>
    <property type="match status" value="1"/>
</dbReference>
<dbReference type="PANTHER" id="PTHR11471">
    <property type="entry name" value="TUMOR NECROSIS FACTOR FAMILY MEMBER"/>
    <property type="match status" value="1"/>
</dbReference>
<comment type="caution">
    <text evidence="8">The sequence shown here is derived from an EMBL/GenBank/DDBJ whole genome shotgun (WGS) entry which is preliminary data.</text>
</comment>
<evidence type="ECO:0000313" key="8">
    <source>
        <dbReference type="EMBL" id="KAG5275511.1"/>
    </source>
</evidence>
<protein>
    <recommendedName>
        <fullName evidence="7">THD domain-containing protein</fullName>
    </recommendedName>
</protein>
<sequence length="271" mass="30653">MDGNMAGRQPQMFLEDGRDSRQMYPPHYPPRMEPGTVPCWTFPPARPRKRSWADGCSAGSVPVTILVMVLALVFAALGLGAYEIQNLQSRLANLTKNMDDTASQGHFTAPQRQIGFQGDTVPTCVNRQAAHVTINTHTVAIHKTLQWEPDYGRAFTKGVQYHEGGLQVNRTGLYFIYSRVEILGNKCLHPRASFLHTVFMRRKKFLPKTLMEGHKEDYCKQARHEVWTSNSYLGAVLELQQHDRVYVNASHPDFINPASPFGNYFGLYQIA</sequence>
<comment type="similarity">
    <text evidence="2">Belongs to the tumor necrosis factor family.</text>
</comment>
<dbReference type="SMART" id="SM00207">
    <property type="entry name" value="TNF"/>
    <property type="match status" value="1"/>
</dbReference>
<reference evidence="8" key="1">
    <citation type="submission" date="2020-10" db="EMBL/GenBank/DDBJ databases">
        <title>Chromosome-scale genome assembly of the Allis shad, Alosa alosa.</title>
        <authorList>
            <person name="Margot Z."/>
            <person name="Christophe K."/>
            <person name="Cabau C."/>
            <person name="Louis A."/>
            <person name="Berthelot C."/>
            <person name="Parey E."/>
            <person name="Roest Crollius H."/>
            <person name="Montfort J."/>
            <person name="Robinson-Rechavi M."/>
            <person name="Bucao C."/>
            <person name="Bouchez O."/>
            <person name="Gislard M."/>
            <person name="Lluch J."/>
            <person name="Milhes M."/>
            <person name="Lampietro C."/>
            <person name="Lopez Roques C."/>
            <person name="Donnadieu C."/>
            <person name="Braasch I."/>
            <person name="Desvignes T."/>
            <person name="Postlethwait J."/>
            <person name="Bobe J."/>
            <person name="Guiguen Y."/>
        </authorList>
    </citation>
    <scope>NUCLEOTIDE SEQUENCE</scope>
    <source>
        <strain evidence="8">M-15738</strain>
        <tissue evidence="8">Blood</tissue>
    </source>
</reference>
<keyword evidence="6" id="KW-1133">Transmembrane helix</keyword>
<evidence type="ECO:0000256" key="1">
    <source>
        <dbReference type="ARBA" id="ARBA00004370"/>
    </source>
</evidence>
<dbReference type="GO" id="GO:0006955">
    <property type="term" value="P:immune response"/>
    <property type="evidence" value="ECO:0007669"/>
    <property type="project" value="InterPro"/>
</dbReference>
<keyword evidence="9" id="KW-1185">Reference proteome</keyword>
<comment type="subcellular location">
    <subcellularLocation>
        <location evidence="1">Membrane</location>
    </subcellularLocation>
</comment>
<evidence type="ECO:0000256" key="2">
    <source>
        <dbReference type="ARBA" id="ARBA00008670"/>
    </source>
</evidence>
<dbReference type="InterPro" id="IPR017756">
    <property type="entry name" value="TM_Gly-Cys-Arg_CS"/>
</dbReference>
<dbReference type="GO" id="GO:0008625">
    <property type="term" value="P:extrinsic apoptotic signaling pathway via death domain receptors"/>
    <property type="evidence" value="ECO:0007669"/>
    <property type="project" value="TreeGrafter"/>
</dbReference>
<evidence type="ECO:0000256" key="6">
    <source>
        <dbReference type="SAM" id="Phobius"/>
    </source>
</evidence>
<dbReference type="GO" id="GO:0005615">
    <property type="term" value="C:extracellular space"/>
    <property type="evidence" value="ECO:0007669"/>
    <property type="project" value="UniProtKB-KW"/>
</dbReference>
<dbReference type="PANTHER" id="PTHR11471:SF33">
    <property type="entry name" value="TUMOR NECROSIS FACTOR LIGAND SUPERFAMILY MEMBER 6"/>
    <property type="match status" value="1"/>
</dbReference>
<dbReference type="InterPro" id="IPR006052">
    <property type="entry name" value="TNF_dom"/>
</dbReference>
<dbReference type="SUPFAM" id="SSF49842">
    <property type="entry name" value="TNF-like"/>
    <property type="match status" value="1"/>
</dbReference>
<dbReference type="EMBL" id="JADWDJ010000009">
    <property type="protein sequence ID" value="KAG5275511.1"/>
    <property type="molecule type" value="Genomic_DNA"/>
</dbReference>
<evidence type="ECO:0000259" key="7">
    <source>
        <dbReference type="PROSITE" id="PS50049"/>
    </source>
</evidence>
<feature type="region of interest" description="Disordered" evidence="5">
    <location>
        <begin position="1"/>
        <end position="21"/>
    </location>
</feature>
<dbReference type="GO" id="GO:0005125">
    <property type="term" value="F:cytokine activity"/>
    <property type="evidence" value="ECO:0007669"/>
    <property type="project" value="UniProtKB-KW"/>
</dbReference>
<evidence type="ECO:0000313" key="9">
    <source>
        <dbReference type="Proteomes" id="UP000823561"/>
    </source>
</evidence>
<dbReference type="NCBIfam" id="TIGR03382">
    <property type="entry name" value="GC_trans_RRR"/>
    <property type="match status" value="1"/>
</dbReference>
<dbReference type="GO" id="GO:0043123">
    <property type="term" value="P:positive regulation of canonical NF-kappaB signal transduction"/>
    <property type="evidence" value="ECO:0007669"/>
    <property type="project" value="TreeGrafter"/>
</dbReference>
<keyword evidence="6" id="KW-0812">Transmembrane</keyword>
<feature type="domain" description="THD" evidence="7">
    <location>
        <begin position="128"/>
        <end position="270"/>
    </location>
</feature>
<keyword evidence="3" id="KW-0202">Cytokine</keyword>
<dbReference type="PROSITE" id="PS50049">
    <property type="entry name" value="THD_2"/>
    <property type="match status" value="1"/>
</dbReference>
<evidence type="ECO:0000256" key="5">
    <source>
        <dbReference type="SAM" id="MobiDB-lite"/>
    </source>
</evidence>
<dbReference type="AlphaFoldDB" id="A0AAV6GPQ9"/>
<gene>
    <name evidence="8" type="ORF">AALO_G00121140</name>
</gene>
<dbReference type="Proteomes" id="UP000823561">
    <property type="component" value="Chromosome 9"/>
</dbReference>
<dbReference type="GO" id="GO:0005164">
    <property type="term" value="F:tumor necrosis factor receptor binding"/>
    <property type="evidence" value="ECO:0007669"/>
    <property type="project" value="InterPro"/>
</dbReference>
<name>A0AAV6GPQ9_9TELE</name>
<feature type="transmembrane region" description="Helical" evidence="6">
    <location>
        <begin position="56"/>
        <end position="82"/>
    </location>
</feature>
<dbReference type="Gene3D" id="2.60.120.40">
    <property type="match status" value="1"/>
</dbReference>
<organism evidence="8 9">
    <name type="scientific">Alosa alosa</name>
    <name type="common">allis shad</name>
    <dbReference type="NCBI Taxonomy" id="278164"/>
    <lineage>
        <taxon>Eukaryota</taxon>
        <taxon>Metazoa</taxon>
        <taxon>Chordata</taxon>
        <taxon>Craniata</taxon>
        <taxon>Vertebrata</taxon>
        <taxon>Euteleostomi</taxon>
        <taxon>Actinopterygii</taxon>
        <taxon>Neopterygii</taxon>
        <taxon>Teleostei</taxon>
        <taxon>Clupei</taxon>
        <taxon>Clupeiformes</taxon>
        <taxon>Clupeoidei</taxon>
        <taxon>Clupeidae</taxon>
        <taxon>Alosa</taxon>
    </lineage>
</organism>
<proteinExistence type="inferred from homology"/>
<accession>A0AAV6GPQ9</accession>